<evidence type="ECO:0000313" key="2">
    <source>
        <dbReference type="EMBL" id="KIJ39528.1"/>
    </source>
</evidence>
<evidence type="ECO:0000313" key="3">
    <source>
        <dbReference type="Proteomes" id="UP000054279"/>
    </source>
</evidence>
<feature type="compositionally biased region" description="Pro residues" evidence="1">
    <location>
        <begin position="1"/>
        <end position="10"/>
    </location>
</feature>
<dbReference type="AlphaFoldDB" id="A0A0C9U8Y7"/>
<feature type="region of interest" description="Disordered" evidence="1">
    <location>
        <begin position="1"/>
        <end position="26"/>
    </location>
</feature>
<feature type="region of interest" description="Disordered" evidence="1">
    <location>
        <begin position="99"/>
        <end position="120"/>
    </location>
</feature>
<organism evidence="2 3">
    <name type="scientific">Sphaerobolus stellatus (strain SS14)</name>
    <dbReference type="NCBI Taxonomy" id="990650"/>
    <lineage>
        <taxon>Eukaryota</taxon>
        <taxon>Fungi</taxon>
        <taxon>Dikarya</taxon>
        <taxon>Basidiomycota</taxon>
        <taxon>Agaricomycotina</taxon>
        <taxon>Agaricomycetes</taxon>
        <taxon>Phallomycetidae</taxon>
        <taxon>Geastrales</taxon>
        <taxon>Sphaerobolaceae</taxon>
        <taxon>Sphaerobolus</taxon>
    </lineage>
</organism>
<name>A0A0C9U8Y7_SPHS4</name>
<dbReference type="HOGENOM" id="CLU_154055_0_0_1"/>
<keyword evidence="3" id="KW-1185">Reference proteome</keyword>
<protein>
    <submittedName>
        <fullName evidence="2">Uncharacterized protein</fullName>
    </submittedName>
</protein>
<reference evidence="2 3" key="1">
    <citation type="submission" date="2014-06" db="EMBL/GenBank/DDBJ databases">
        <title>Evolutionary Origins and Diversification of the Mycorrhizal Mutualists.</title>
        <authorList>
            <consortium name="DOE Joint Genome Institute"/>
            <consortium name="Mycorrhizal Genomics Consortium"/>
            <person name="Kohler A."/>
            <person name="Kuo A."/>
            <person name="Nagy L.G."/>
            <person name="Floudas D."/>
            <person name="Copeland A."/>
            <person name="Barry K.W."/>
            <person name="Cichocki N."/>
            <person name="Veneault-Fourrey C."/>
            <person name="LaButti K."/>
            <person name="Lindquist E.A."/>
            <person name="Lipzen A."/>
            <person name="Lundell T."/>
            <person name="Morin E."/>
            <person name="Murat C."/>
            <person name="Riley R."/>
            <person name="Ohm R."/>
            <person name="Sun H."/>
            <person name="Tunlid A."/>
            <person name="Henrissat B."/>
            <person name="Grigoriev I.V."/>
            <person name="Hibbett D.S."/>
            <person name="Martin F."/>
        </authorList>
    </citation>
    <scope>NUCLEOTIDE SEQUENCE [LARGE SCALE GENOMIC DNA]</scope>
    <source>
        <strain evidence="2 3">SS14</strain>
    </source>
</reference>
<dbReference type="EMBL" id="KN837151">
    <property type="protein sequence ID" value="KIJ39528.1"/>
    <property type="molecule type" value="Genomic_DNA"/>
</dbReference>
<sequence>MAPTLVPPPSIASNPSSTPPNAHPPSISLESVLKDLNSLIHAIALPKTRTAKTCTISLDILHKARNLITSAVDAHKQQYSTPQIISIIEQLDTISNHIGLSSKDAPFTTPTPPKPIHRDT</sequence>
<dbReference type="Proteomes" id="UP000054279">
    <property type="component" value="Unassembled WGS sequence"/>
</dbReference>
<proteinExistence type="predicted"/>
<dbReference type="OrthoDB" id="2914250at2759"/>
<accession>A0A0C9U8Y7</accession>
<gene>
    <name evidence="2" type="ORF">M422DRAFT_257580</name>
</gene>
<evidence type="ECO:0000256" key="1">
    <source>
        <dbReference type="SAM" id="MobiDB-lite"/>
    </source>
</evidence>